<dbReference type="Pfam" id="PF11582">
    <property type="entry name" value="DUF3240"/>
    <property type="match status" value="1"/>
</dbReference>
<organism evidence="1 2">
    <name type="scientific">Methylomonas paludis</name>
    <dbReference type="NCBI Taxonomy" id="1173101"/>
    <lineage>
        <taxon>Bacteria</taxon>
        <taxon>Pseudomonadati</taxon>
        <taxon>Pseudomonadota</taxon>
        <taxon>Gammaproteobacteria</taxon>
        <taxon>Methylococcales</taxon>
        <taxon>Methylococcaceae</taxon>
        <taxon>Methylomonas</taxon>
    </lineage>
</organism>
<accession>A0A975R9Z5</accession>
<keyword evidence="2" id="KW-1185">Reference proteome</keyword>
<protein>
    <submittedName>
        <fullName evidence="1">DUF3240 family protein</fullName>
    </submittedName>
</protein>
<evidence type="ECO:0000313" key="1">
    <source>
        <dbReference type="EMBL" id="QWF70701.1"/>
    </source>
</evidence>
<sequence length="101" mass="11368">MTHEDYLLTIDVPPSLEETLVDCLLGLDNVLKFSSFSSNAHDHLLQDLSLVEQVTGRQRKISFQIHVDKSGVAELINRLKTEFSGSGLHYWVIPIIVHGKL</sequence>
<gene>
    <name evidence="1" type="ORF">KEF85_15480</name>
</gene>
<dbReference type="InterPro" id="IPR021634">
    <property type="entry name" value="DUF3240"/>
</dbReference>
<dbReference type="EMBL" id="CP073754">
    <property type="protein sequence ID" value="QWF70701.1"/>
    <property type="molecule type" value="Genomic_DNA"/>
</dbReference>
<dbReference type="KEGG" id="mpad:KEF85_15480"/>
<evidence type="ECO:0000313" key="2">
    <source>
        <dbReference type="Proteomes" id="UP000676649"/>
    </source>
</evidence>
<dbReference type="Proteomes" id="UP000676649">
    <property type="component" value="Chromosome"/>
</dbReference>
<dbReference type="InterPro" id="IPR015867">
    <property type="entry name" value="N-reg_PII/ATP_PRibTrfase_C"/>
</dbReference>
<dbReference type="AlphaFoldDB" id="A0A975R9Z5"/>
<name>A0A975R9Z5_9GAMM</name>
<proteinExistence type="predicted"/>
<reference evidence="1" key="1">
    <citation type="submission" date="2021-04" db="EMBL/GenBank/DDBJ databases">
        <title>Draft genome sequence data of methanotrophic Methylovulum sp. strain S1L and Methylomonas sp. strain S2AM isolated from boreal lake water columns.</title>
        <authorList>
            <person name="Rissanen A.J."/>
            <person name="Mangayil R."/>
            <person name="Svenning M.M."/>
            <person name="Khanongnuch R."/>
        </authorList>
    </citation>
    <scope>NUCLEOTIDE SEQUENCE</scope>
    <source>
        <strain evidence="1">S2AM</strain>
    </source>
</reference>
<dbReference type="Gene3D" id="3.30.70.120">
    <property type="match status" value="1"/>
</dbReference>
<dbReference type="RefSeq" id="WP_215582113.1">
    <property type="nucleotide sequence ID" value="NZ_CP073754.1"/>
</dbReference>